<dbReference type="PRINTS" id="PR00081">
    <property type="entry name" value="GDHRDH"/>
</dbReference>
<feature type="compositionally biased region" description="Low complexity" evidence="1">
    <location>
        <begin position="638"/>
        <end position="655"/>
    </location>
</feature>
<proteinExistence type="predicted"/>
<dbReference type="AlphaFoldDB" id="A0A4Y9XYH4"/>
<dbReference type="Pfam" id="PF00106">
    <property type="entry name" value="adh_short"/>
    <property type="match status" value="1"/>
</dbReference>
<comment type="caution">
    <text evidence="2">The sequence shown here is derived from an EMBL/GenBank/DDBJ whole genome shotgun (WGS) entry which is preliminary data.</text>
</comment>
<dbReference type="PANTHER" id="PTHR43431">
    <property type="entry name" value="OXIDOREDUCTASE, SHORT CHAIN DEHYDROGENASE/REDUCTASE FAMILY (AFU_ORTHOLOGUE AFUA_5G14000)"/>
    <property type="match status" value="1"/>
</dbReference>
<dbReference type="InterPro" id="IPR002347">
    <property type="entry name" value="SDR_fam"/>
</dbReference>
<evidence type="ECO:0000256" key="1">
    <source>
        <dbReference type="SAM" id="MobiDB-lite"/>
    </source>
</evidence>
<dbReference type="OrthoDB" id="5399006at2759"/>
<dbReference type="PANTHER" id="PTHR43431:SF7">
    <property type="entry name" value="OXIDOREDUCTASE, SHORT CHAIN DEHYDROGENASE_REDUCTASE FAMILY (AFU_ORTHOLOGUE AFUA_5G14000)"/>
    <property type="match status" value="1"/>
</dbReference>
<dbReference type="SUPFAM" id="SSF51735">
    <property type="entry name" value="NAD(P)-binding Rossmann-fold domains"/>
    <property type="match status" value="1"/>
</dbReference>
<protein>
    <submittedName>
        <fullName evidence="2">Uncharacterized protein</fullName>
    </submittedName>
</protein>
<evidence type="ECO:0000313" key="2">
    <source>
        <dbReference type="EMBL" id="TFY55160.1"/>
    </source>
</evidence>
<feature type="region of interest" description="Disordered" evidence="1">
    <location>
        <begin position="564"/>
        <end position="661"/>
    </location>
</feature>
<feature type="region of interest" description="Disordered" evidence="1">
    <location>
        <begin position="446"/>
        <end position="467"/>
    </location>
</feature>
<gene>
    <name evidence="2" type="ORF">EVG20_g9424</name>
</gene>
<dbReference type="Gene3D" id="3.40.50.720">
    <property type="entry name" value="NAD(P)-binding Rossmann-like Domain"/>
    <property type="match status" value="1"/>
</dbReference>
<sequence>MSSKPIFVVAGVGNALGTGGAAARAFSRAGYRVALIARSNTSSSDTLTKFAQELSTDGNEAAAFPIPAYNYASMHDAFASIRTRWPSTPIRAALWNAGQGVFKPFLEVTEADIAASLETNVAAAFSFAREAVLAFKAQDIDERGKRGTLVFTGATAGVRGNVTTSAFAAGKFGVRALAQSLAKEFGKENIHVAHAIIDGSIMTDRLAAYADPKTANDPDLHLKPDDIAQAYLYLTTQPRSAWTWELDSSSLLPRQTIDPTSFPPSCQSACTTPITQLEGCNTPSCVCSASLARGLTGCMSCIVSLSPTAATIQEGQAYLDEYSSSCAVQGFNVGDLSLPPPLPVRPRVFPLEARARPRPPGDPSGDLVPAATSTTTPDSSGGKNGGVSGLGASGKKNAAVSSLRLAGPYARRPVTSRSVGERTTEQAMQIPLRTKDHILHQANMEPRHKTSYTQSRASDSAAPTASGSEDTRMYFVLYCANCKPGACDCGKPVIDALVTCVDCVVSLVPTTVNRDVAQVYLNGVSYICRSYGYDVGPLSVEVSAVGTPTSSTANAAASSTIDAPASTAPAASGSAGPPVSQAALPPSAAAPSPASTTSPAAPPPPPSSAPLPPATTPSPVTPPPPATTPSPAAPPSPSTSDNGNSNSGSTGPLSGDGVAGNTNAASSVHSGSVVGAGLLAGAMILWFM</sequence>
<dbReference type="STRING" id="205917.A0A4Y9XYH4"/>
<feature type="compositionally biased region" description="Gly residues" evidence="1">
    <location>
        <begin position="382"/>
        <end position="392"/>
    </location>
</feature>
<feature type="compositionally biased region" description="Pro residues" evidence="1">
    <location>
        <begin position="600"/>
        <end position="637"/>
    </location>
</feature>
<accession>A0A4Y9XYH4</accession>
<name>A0A4Y9XYH4_9AGAM</name>
<feature type="compositionally biased region" description="Polar residues" evidence="1">
    <location>
        <begin position="451"/>
        <end position="467"/>
    </location>
</feature>
<dbReference type="InterPro" id="IPR036291">
    <property type="entry name" value="NAD(P)-bd_dom_sf"/>
</dbReference>
<evidence type="ECO:0000313" key="3">
    <source>
        <dbReference type="Proteomes" id="UP000298327"/>
    </source>
</evidence>
<feature type="compositionally biased region" description="Low complexity" evidence="1">
    <location>
        <begin position="369"/>
        <end position="381"/>
    </location>
</feature>
<feature type="region of interest" description="Disordered" evidence="1">
    <location>
        <begin position="353"/>
        <end position="393"/>
    </location>
</feature>
<feature type="compositionally biased region" description="Low complexity" evidence="1">
    <location>
        <begin position="564"/>
        <end position="599"/>
    </location>
</feature>
<organism evidence="2 3">
    <name type="scientific">Dentipellis fragilis</name>
    <dbReference type="NCBI Taxonomy" id="205917"/>
    <lineage>
        <taxon>Eukaryota</taxon>
        <taxon>Fungi</taxon>
        <taxon>Dikarya</taxon>
        <taxon>Basidiomycota</taxon>
        <taxon>Agaricomycotina</taxon>
        <taxon>Agaricomycetes</taxon>
        <taxon>Russulales</taxon>
        <taxon>Hericiaceae</taxon>
        <taxon>Dentipellis</taxon>
    </lineage>
</organism>
<reference evidence="2 3" key="1">
    <citation type="submission" date="2019-02" db="EMBL/GenBank/DDBJ databases">
        <title>Genome sequencing of the rare red list fungi Dentipellis fragilis.</title>
        <authorList>
            <person name="Buettner E."/>
            <person name="Kellner H."/>
        </authorList>
    </citation>
    <scope>NUCLEOTIDE SEQUENCE [LARGE SCALE GENOMIC DNA]</scope>
    <source>
        <strain evidence="2 3">DSM 105465</strain>
    </source>
</reference>
<dbReference type="Proteomes" id="UP000298327">
    <property type="component" value="Unassembled WGS sequence"/>
</dbReference>
<dbReference type="EMBL" id="SEOQ01000947">
    <property type="protein sequence ID" value="TFY55160.1"/>
    <property type="molecule type" value="Genomic_DNA"/>
</dbReference>
<keyword evidence="3" id="KW-1185">Reference proteome</keyword>